<sequence length="225" mass="23431">MLLVDTKGEANEKVNNLKRKDSETSKTTETVIESPEAGKVGESDTRKKITKSVESEIADTNTPVSTGKVGKSVTTEKITKSVESEIADTKGAVESAGNAGESVTTEGVTELMESEIVVTNVAPETTEKISGSLDFVIPSNGTGQTNITEGIPSVPKEFIGDDGDVGPPGSPGPRGPQGPRGDPGLRGKQGPRGDPGPPGDHSIPLSYGLSKLYKSRKITILPFIC</sequence>
<accession>A0A0J9XNL2</accession>
<evidence type="ECO:0000313" key="3">
    <source>
        <dbReference type="EMBL" id="CDP92480.1"/>
    </source>
</evidence>
<organism evidence="3">
    <name type="scientific">Brugia malayi</name>
    <name type="common">Filarial nematode worm</name>
    <dbReference type="NCBI Taxonomy" id="6279"/>
    <lineage>
        <taxon>Eukaryota</taxon>
        <taxon>Metazoa</taxon>
        <taxon>Ecdysozoa</taxon>
        <taxon>Nematoda</taxon>
        <taxon>Chromadorea</taxon>
        <taxon>Rhabditida</taxon>
        <taxon>Spirurina</taxon>
        <taxon>Spiruromorpha</taxon>
        <taxon>Filarioidea</taxon>
        <taxon>Onchocercidae</taxon>
        <taxon>Brugia</taxon>
    </lineage>
</organism>
<name>A0A0J9XNL2_BRUMA</name>
<dbReference type="WormBase" id="Bm9030">
    <property type="protein sequence ID" value="BM42514"/>
    <property type="gene ID" value="WBGene00229291"/>
</dbReference>
<feature type="compositionally biased region" description="Basic and acidic residues" evidence="2">
    <location>
        <begin position="1"/>
        <end position="12"/>
    </location>
</feature>
<gene>
    <name evidence="3 4" type="ORF">Bm9030</name>
    <name evidence="3" type="ORF">BM_Bm9030</name>
</gene>
<dbReference type="InterPro" id="IPR008160">
    <property type="entry name" value="Collagen"/>
</dbReference>
<reference evidence="3" key="1">
    <citation type="journal article" date="2007" name="Science">
        <title>Draft genome of the filarial nematode parasite Brugia malayi.</title>
        <authorList>
            <person name="Ghedin E."/>
            <person name="Wang S."/>
            <person name="Spiro D."/>
            <person name="Caler E."/>
            <person name="Zhao Q."/>
            <person name="Crabtree J."/>
            <person name="Allen J.E."/>
            <person name="Delcher A.L."/>
            <person name="Guiliano D.B."/>
            <person name="Miranda-Saavedra D."/>
            <person name="Angiuoli S.V."/>
            <person name="Creasy T."/>
            <person name="Amedeo P."/>
            <person name="Haas B."/>
            <person name="El-Sayed N.M."/>
            <person name="Wortman J.R."/>
            <person name="Feldblyum T."/>
            <person name="Tallon L."/>
            <person name="Schatz M."/>
            <person name="Shumway M."/>
            <person name="Koo H."/>
            <person name="Salzberg S.L."/>
            <person name="Schobel S."/>
            <person name="Pertea M."/>
            <person name="Pop M."/>
            <person name="White O."/>
            <person name="Barton G.J."/>
            <person name="Carlow C.K."/>
            <person name="Crawford M.J."/>
            <person name="Daub J."/>
            <person name="Dimmic M.W."/>
            <person name="Estes C.F."/>
            <person name="Foster J.M."/>
            <person name="Ganatra M."/>
            <person name="Gregory W.F."/>
            <person name="Johnson N.M."/>
            <person name="Jin J."/>
            <person name="Komuniecki R."/>
            <person name="Korf I."/>
            <person name="Kumar S."/>
            <person name="Laney S."/>
            <person name="Li B.W."/>
            <person name="Li W."/>
            <person name="Lindblom T.H."/>
            <person name="Lustigman S."/>
            <person name="Ma D."/>
            <person name="Maina C.V."/>
            <person name="Martin D.M."/>
            <person name="McCarter J.P."/>
            <person name="McReynolds L."/>
            <person name="Mitreva M."/>
            <person name="Nutman T.B."/>
            <person name="Parkinson J."/>
            <person name="Peregrin-Alvarez J.M."/>
            <person name="Poole C."/>
            <person name="Ren Q."/>
            <person name="Saunders L."/>
            <person name="Sluder A.E."/>
            <person name="Smith K."/>
            <person name="Stanke M."/>
            <person name="Unnasch T.R."/>
            <person name="Ware J."/>
            <person name="Wei A.D."/>
            <person name="Weil G."/>
            <person name="Williams D.J."/>
            <person name="Zhang Y."/>
            <person name="Williams S.A."/>
            <person name="Fraser-Liggett C."/>
            <person name="Slatko B."/>
            <person name="Blaxter M.L."/>
            <person name="Scott A.L."/>
        </authorList>
    </citation>
    <scope>NUCLEOTIDE SEQUENCE</scope>
    <source>
        <strain evidence="3">FR3</strain>
    </source>
</reference>
<dbReference type="Pfam" id="PF01391">
    <property type="entry name" value="Collagen"/>
    <property type="match status" value="1"/>
</dbReference>
<feature type="region of interest" description="Disordered" evidence="2">
    <location>
        <begin position="1"/>
        <end position="47"/>
    </location>
</feature>
<proteinExistence type="predicted"/>
<feature type="region of interest" description="Disordered" evidence="2">
    <location>
        <begin position="133"/>
        <end position="206"/>
    </location>
</feature>
<feature type="region of interest" description="Disordered" evidence="2">
    <location>
        <begin position="89"/>
        <end position="108"/>
    </location>
</feature>
<evidence type="ECO:0000313" key="4">
    <source>
        <dbReference type="WormBase" id="Bm9030"/>
    </source>
</evidence>
<feature type="compositionally biased region" description="Polar residues" evidence="2">
    <location>
        <begin position="139"/>
        <end position="148"/>
    </location>
</feature>
<keyword evidence="1" id="KW-0677">Repeat</keyword>
<evidence type="ECO:0000256" key="1">
    <source>
        <dbReference type="ARBA" id="ARBA00022737"/>
    </source>
</evidence>
<dbReference type="EMBL" id="LN856817">
    <property type="protein sequence ID" value="CDP92480.1"/>
    <property type="molecule type" value="Genomic_DNA"/>
</dbReference>
<dbReference type="AlphaFoldDB" id="A0A0J9XNL2"/>
<protein>
    <submittedName>
        <fullName evidence="3">Bm9030</fullName>
    </submittedName>
</protein>
<evidence type="ECO:0000256" key="2">
    <source>
        <dbReference type="SAM" id="MobiDB-lite"/>
    </source>
</evidence>
<reference evidence="3" key="2">
    <citation type="submission" date="2012-12" db="EMBL/GenBank/DDBJ databases">
        <authorList>
            <person name="Gao Y.W."/>
            <person name="Fan S.T."/>
            <person name="Sun H.T."/>
            <person name="Wang Z."/>
            <person name="Gao X.L."/>
            <person name="Li Y.G."/>
            <person name="Wang T.C."/>
            <person name="Zhang K."/>
            <person name="Xu W.W."/>
            <person name="Yu Z.J."/>
            <person name="Xia X.Z."/>
        </authorList>
    </citation>
    <scope>NUCLEOTIDE SEQUENCE</scope>
    <source>
        <strain evidence="3">FR3</strain>
    </source>
</reference>